<dbReference type="EMBL" id="JACWMX010000010">
    <property type="protein sequence ID" value="MBD1395196.1"/>
    <property type="molecule type" value="Genomic_DNA"/>
</dbReference>
<protein>
    <submittedName>
        <fullName evidence="2">Flippase-like domain-containing protein</fullName>
    </submittedName>
</protein>
<sequence length="324" mass="37290">MTAAAKKIFSYLLKAAILILAFAFIYHQFLNKNQNLHQFEVLISRISGNQVIITLSVVILLMGVNWLLESLKWQYLSRRLANISVWEAIEAVFCGLTWAIFTPNRVGEYGGRVMFLPNRKRVHGVFAMAVGSFAQNVITNLTGLLATVWFLYYFSIVNNWIVLGIAVLSFFFLLLLMVFYFNIKWLVGLLNRVKFLRKYHRFFDIMGRYNFKELLVVIGYSLARFFVFTFQYYLVIHLLLPDIHAVEMIITVVVFIFIQSALPSLDLLDIGVRSFTAAHLFLYITNQQIAIIAAVSAIWLINLIIPAILGSVFVLKLKFFDRTA</sequence>
<keyword evidence="3" id="KW-1185">Reference proteome</keyword>
<feature type="transmembrane region" description="Helical" evidence="1">
    <location>
        <begin position="214"/>
        <end position="236"/>
    </location>
</feature>
<comment type="caution">
    <text evidence="2">The sequence shown here is derived from an EMBL/GenBank/DDBJ whole genome shotgun (WGS) entry which is preliminary data.</text>
</comment>
<keyword evidence="1" id="KW-1133">Transmembrane helix</keyword>
<evidence type="ECO:0000313" key="2">
    <source>
        <dbReference type="EMBL" id="MBD1395196.1"/>
    </source>
</evidence>
<feature type="transmembrane region" description="Helical" evidence="1">
    <location>
        <begin position="289"/>
        <end position="315"/>
    </location>
</feature>
<name>A0A926NQ05_9SPHI</name>
<gene>
    <name evidence="2" type="ORF">IDJ76_18980</name>
</gene>
<reference evidence="2" key="1">
    <citation type="submission" date="2020-09" db="EMBL/GenBank/DDBJ databases">
        <title>Novel species of Mucilaginibacter isolated from a glacier on the Tibetan Plateau.</title>
        <authorList>
            <person name="Liu Q."/>
            <person name="Xin Y.-H."/>
        </authorList>
    </citation>
    <scope>NUCLEOTIDE SEQUENCE</scope>
    <source>
        <strain evidence="2">ZB1P21</strain>
    </source>
</reference>
<keyword evidence="1" id="KW-0812">Transmembrane</keyword>
<feature type="transmembrane region" description="Helical" evidence="1">
    <location>
        <begin position="51"/>
        <end position="68"/>
    </location>
</feature>
<feature type="transmembrane region" description="Helical" evidence="1">
    <location>
        <begin position="122"/>
        <end position="154"/>
    </location>
</feature>
<evidence type="ECO:0000313" key="3">
    <source>
        <dbReference type="Proteomes" id="UP000619078"/>
    </source>
</evidence>
<keyword evidence="1" id="KW-0472">Membrane</keyword>
<feature type="transmembrane region" description="Helical" evidence="1">
    <location>
        <begin position="12"/>
        <end position="30"/>
    </location>
</feature>
<proteinExistence type="predicted"/>
<dbReference type="AlphaFoldDB" id="A0A926NQ05"/>
<evidence type="ECO:0000256" key="1">
    <source>
        <dbReference type="SAM" id="Phobius"/>
    </source>
</evidence>
<feature type="transmembrane region" description="Helical" evidence="1">
    <location>
        <begin position="80"/>
        <end position="101"/>
    </location>
</feature>
<dbReference type="Proteomes" id="UP000619078">
    <property type="component" value="Unassembled WGS sequence"/>
</dbReference>
<accession>A0A926NQ05</accession>
<feature type="transmembrane region" description="Helical" evidence="1">
    <location>
        <begin position="160"/>
        <end position="193"/>
    </location>
</feature>
<feature type="transmembrane region" description="Helical" evidence="1">
    <location>
        <begin position="248"/>
        <end position="268"/>
    </location>
</feature>
<organism evidence="2 3">
    <name type="scientific">Mucilaginibacter glaciei</name>
    <dbReference type="NCBI Taxonomy" id="2772109"/>
    <lineage>
        <taxon>Bacteria</taxon>
        <taxon>Pseudomonadati</taxon>
        <taxon>Bacteroidota</taxon>
        <taxon>Sphingobacteriia</taxon>
        <taxon>Sphingobacteriales</taxon>
        <taxon>Sphingobacteriaceae</taxon>
        <taxon>Mucilaginibacter</taxon>
    </lineage>
</organism>